<keyword evidence="2" id="KW-1185">Reference proteome</keyword>
<organism evidence="1 2">
    <name type="scientific">Vermiconidia calcicola</name>
    <dbReference type="NCBI Taxonomy" id="1690605"/>
    <lineage>
        <taxon>Eukaryota</taxon>
        <taxon>Fungi</taxon>
        <taxon>Dikarya</taxon>
        <taxon>Ascomycota</taxon>
        <taxon>Pezizomycotina</taxon>
        <taxon>Dothideomycetes</taxon>
        <taxon>Dothideomycetidae</taxon>
        <taxon>Mycosphaerellales</taxon>
        <taxon>Extremaceae</taxon>
        <taxon>Vermiconidia</taxon>
    </lineage>
</organism>
<gene>
    <name evidence="1" type="ORF">LTR37_020116</name>
</gene>
<proteinExistence type="predicted"/>
<dbReference type="Proteomes" id="UP001281147">
    <property type="component" value="Unassembled WGS sequence"/>
</dbReference>
<reference evidence="1" key="1">
    <citation type="submission" date="2023-07" db="EMBL/GenBank/DDBJ databases">
        <title>Black Yeasts Isolated from many extreme environments.</title>
        <authorList>
            <person name="Coleine C."/>
            <person name="Stajich J.E."/>
            <person name="Selbmann L."/>
        </authorList>
    </citation>
    <scope>NUCLEOTIDE SEQUENCE</scope>
    <source>
        <strain evidence="1">CCFEE 5714</strain>
    </source>
</reference>
<sequence length="152" mass="17561">MVQSIPLMIKEAAQRLPEIESKDFGSFFDKFGQSKVVLIGDASHGTSEFYRARAAITKRLIEQHGFNIVAIEGDWPDAKVVDRYVRHDPAKRPPTNTKDLGIFSHFPRWMWRNKETSEFVNWLREHDKSLPLESRTSFAGLDLSRWANQCVL</sequence>
<evidence type="ECO:0000313" key="1">
    <source>
        <dbReference type="EMBL" id="KAK3684616.1"/>
    </source>
</evidence>
<accession>A0ACC3ME23</accession>
<protein>
    <submittedName>
        <fullName evidence="1">Uncharacterized protein</fullName>
    </submittedName>
</protein>
<name>A0ACC3ME23_9PEZI</name>
<evidence type="ECO:0000313" key="2">
    <source>
        <dbReference type="Proteomes" id="UP001281147"/>
    </source>
</evidence>
<comment type="caution">
    <text evidence="1">The sequence shown here is derived from an EMBL/GenBank/DDBJ whole genome shotgun (WGS) entry which is preliminary data.</text>
</comment>
<dbReference type="EMBL" id="JAUTXU010000335">
    <property type="protein sequence ID" value="KAK3684616.1"/>
    <property type="molecule type" value="Genomic_DNA"/>
</dbReference>